<sequence length="55" mass="5936">MLGDRPVAAVVEAATLARRLFDPADRLCFAQLGELLDRQALDVDVGVEKVEPGLD</sequence>
<name>X7ZWW5_MYCXE</name>
<protein>
    <submittedName>
        <fullName evidence="1">Uncharacterized protein</fullName>
    </submittedName>
</protein>
<dbReference type="EMBL" id="JAOB01000069">
    <property type="protein sequence ID" value="EUA23531.1"/>
    <property type="molecule type" value="Genomic_DNA"/>
</dbReference>
<comment type="caution">
    <text evidence="1">The sequence shown here is derived from an EMBL/GenBank/DDBJ whole genome shotgun (WGS) entry which is preliminary data.</text>
</comment>
<gene>
    <name evidence="1" type="ORF">I553_5511</name>
</gene>
<accession>X7ZWW5</accession>
<reference evidence="1" key="1">
    <citation type="submission" date="2014-01" db="EMBL/GenBank/DDBJ databases">
        <authorList>
            <person name="Brown-Elliot B."/>
            <person name="Wallace R."/>
            <person name="Lenaerts A."/>
            <person name="Ordway D."/>
            <person name="DeGroote M.A."/>
            <person name="Parker T."/>
            <person name="Sizemore C."/>
            <person name="Tallon L.J."/>
            <person name="Sadzewicz L.K."/>
            <person name="Sengamalay N."/>
            <person name="Fraser C.M."/>
            <person name="Hine E."/>
            <person name="Shefchek K.A."/>
            <person name="Das S.P."/>
            <person name="Tettelin H."/>
        </authorList>
    </citation>
    <scope>NUCLEOTIDE SEQUENCE [LARGE SCALE GENOMIC DNA]</scope>
    <source>
        <strain evidence="1">4042</strain>
    </source>
</reference>
<evidence type="ECO:0000313" key="1">
    <source>
        <dbReference type="EMBL" id="EUA23531.1"/>
    </source>
</evidence>
<proteinExistence type="predicted"/>
<dbReference type="AlphaFoldDB" id="X7ZWW5"/>
<organism evidence="1">
    <name type="scientific">Mycobacterium xenopi 4042</name>
    <dbReference type="NCBI Taxonomy" id="1299334"/>
    <lineage>
        <taxon>Bacteria</taxon>
        <taxon>Bacillati</taxon>
        <taxon>Actinomycetota</taxon>
        <taxon>Actinomycetes</taxon>
        <taxon>Mycobacteriales</taxon>
        <taxon>Mycobacteriaceae</taxon>
        <taxon>Mycobacterium</taxon>
    </lineage>
</organism>
<dbReference type="PATRIC" id="fig|1299334.3.peg.7461"/>